<name>A0A099SZA1_METMT</name>
<evidence type="ECO:0000313" key="1">
    <source>
        <dbReference type="EMBL" id="KGK98225.1"/>
    </source>
</evidence>
<dbReference type="Proteomes" id="UP000029859">
    <property type="component" value="Unassembled WGS sequence"/>
</dbReference>
<dbReference type="EMBL" id="JRHO01000014">
    <property type="protein sequence ID" value="KGK98225.1"/>
    <property type="molecule type" value="Genomic_DNA"/>
</dbReference>
<dbReference type="AlphaFoldDB" id="A0A099SZA1"/>
<dbReference type="OrthoDB" id="359003at2157"/>
<protein>
    <recommendedName>
        <fullName evidence="3">Queuine tRNA-ribosyltransferase</fullName>
    </recommendedName>
</protein>
<organism evidence="1 2">
    <name type="scientific">Methanococcoides methylutens</name>
    <dbReference type="NCBI Taxonomy" id="2226"/>
    <lineage>
        <taxon>Archaea</taxon>
        <taxon>Methanobacteriati</taxon>
        <taxon>Methanobacteriota</taxon>
        <taxon>Stenosarchaea group</taxon>
        <taxon>Methanomicrobia</taxon>
        <taxon>Methanosarcinales</taxon>
        <taxon>Methanosarcinaceae</taxon>
        <taxon>Methanococcoides</taxon>
    </lineage>
</organism>
<dbReference type="Gene3D" id="3.20.20.105">
    <property type="entry name" value="Queuine tRNA-ribosyltransferase-like"/>
    <property type="match status" value="1"/>
</dbReference>
<gene>
    <name evidence="1" type="ORF">LI82_10930</name>
</gene>
<dbReference type="RefSeq" id="WP_048195556.1">
    <property type="nucleotide sequence ID" value="NZ_CAAGSM010000001.1"/>
</dbReference>
<evidence type="ECO:0008006" key="3">
    <source>
        <dbReference type="Google" id="ProtNLM"/>
    </source>
</evidence>
<sequence length="326" mass="37476">MLARKLEIKYNDIGIITTPILLPSLSSRLNLDISNTIRLLSEVVTGPFLISSYDTHYCKNFPKIEFPNLIFLDSGGYECTVDNDVSEMGLYKPEACSWDEQTHLESITNWESEIPTVIISYDHPSKRENLESQIENAKKLFQLKDHFLKELLIKPESSNENTVNINNVIEKLDLLNEFDIIGFTEKELGTSVLKRMENIANLRKKMDEKDIQIPIHIFGSLDPITTPLYYFSGADIFDGLSWLRFTYEEQSGNAVYRNCIGPKKNGIHANMNFIWLSSIYSNYNYLGRLEINLKKFNDSHDFSIFGENKEFFKKSCDDLSEAIGGF</sequence>
<keyword evidence="2" id="KW-1185">Reference proteome</keyword>
<dbReference type="InterPro" id="IPR036511">
    <property type="entry name" value="TGT-like_sf"/>
</dbReference>
<accession>A0A099SZA1</accession>
<reference evidence="1 2" key="1">
    <citation type="submission" date="2014-09" db="EMBL/GenBank/DDBJ databases">
        <title>Draft genome sequence of an obligately methylotrophic methanogen, Methanococcoides methylutens, isolated from marine sediment.</title>
        <authorList>
            <person name="Guan Y."/>
            <person name="Ngugi D.K."/>
            <person name="Blom J."/>
            <person name="Ali S."/>
            <person name="Ferry J.G."/>
            <person name="Stingl U."/>
        </authorList>
    </citation>
    <scope>NUCLEOTIDE SEQUENCE [LARGE SCALE GENOMIC DNA]</scope>
    <source>
        <strain evidence="1 2">DSM 2657</strain>
    </source>
</reference>
<dbReference type="SUPFAM" id="SSF51713">
    <property type="entry name" value="tRNA-guanine transglycosylase"/>
    <property type="match status" value="1"/>
</dbReference>
<proteinExistence type="predicted"/>
<comment type="caution">
    <text evidence="1">The sequence shown here is derived from an EMBL/GenBank/DDBJ whole genome shotgun (WGS) entry which is preliminary data.</text>
</comment>
<dbReference type="GO" id="GO:0006400">
    <property type="term" value="P:tRNA modification"/>
    <property type="evidence" value="ECO:0007669"/>
    <property type="project" value="InterPro"/>
</dbReference>
<evidence type="ECO:0000313" key="2">
    <source>
        <dbReference type="Proteomes" id="UP000029859"/>
    </source>
</evidence>